<dbReference type="Gene3D" id="3.60.21.60">
    <property type="match status" value="1"/>
</dbReference>
<evidence type="ECO:0000313" key="8">
    <source>
        <dbReference type="Proteomes" id="UP000054324"/>
    </source>
</evidence>
<protein>
    <recommendedName>
        <fullName evidence="3">DNA polymerase alpha subunit B</fullName>
    </recommendedName>
</protein>
<dbReference type="GO" id="GO:0006270">
    <property type="term" value="P:DNA replication initiation"/>
    <property type="evidence" value="ECO:0007669"/>
    <property type="project" value="TreeGrafter"/>
</dbReference>
<dbReference type="OrthoDB" id="336885at2759"/>
<feature type="domain" description="DNA polymerase alpha/delta/epsilon subunit B" evidence="6">
    <location>
        <begin position="47"/>
        <end position="154"/>
    </location>
</feature>
<comment type="subcellular location">
    <subcellularLocation>
        <location evidence="1">Nucleus</location>
    </subcellularLocation>
</comment>
<dbReference type="Pfam" id="PF04042">
    <property type="entry name" value="DNA_pol_E_B"/>
    <property type="match status" value="1"/>
</dbReference>
<keyword evidence="8" id="KW-1185">Reference proteome</keyword>
<accession>A0A075AEI4</accession>
<dbReference type="EMBL" id="KL596739">
    <property type="protein sequence ID" value="KER26749.1"/>
    <property type="molecule type" value="Genomic_DNA"/>
</dbReference>
<dbReference type="PANTHER" id="PTHR23061:SF12">
    <property type="entry name" value="DNA POLYMERASE ALPHA SUBUNIT B"/>
    <property type="match status" value="1"/>
</dbReference>
<dbReference type="GO" id="GO:0005658">
    <property type="term" value="C:alpha DNA polymerase:primase complex"/>
    <property type="evidence" value="ECO:0007669"/>
    <property type="project" value="TreeGrafter"/>
</dbReference>
<dbReference type="RefSeq" id="XP_009169504.1">
    <property type="nucleotide sequence ID" value="XM_009171240.1"/>
</dbReference>
<evidence type="ECO:0000256" key="5">
    <source>
        <dbReference type="ARBA" id="ARBA00023242"/>
    </source>
</evidence>
<evidence type="ECO:0000259" key="6">
    <source>
        <dbReference type="Pfam" id="PF04042"/>
    </source>
</evidence>
<name>A0A075AEI4_OPIVI</name>
<evidence type="ECO:0000256" key="3">
    <source>
        <dbReference type="ARBA" id="ARBA00018596"/>
    </source>
</evidence>
<dbReference type="GeneID" id="20328103"/>
<keyword evidence="4" id="KW-0235">DNA replication</keyword>
<dbReference type="STRING" id="6198.A0A075AEI4"/>
<evidence type="ECO:0000256" key="4">
    <source>
        <dbReference type="ARBA" id="ARBA00022705"/>
    </source>
</evidence>
<evidence type="ECO:0000256" key="2">
    <source>
        <dbReference type="ARBA" id="ARBA00007299"/>
    </source>
</evidence>
<reference evidence="7 8" key="1">
    <citation type="submission" date="2013-11" db="EMBL/GenBank/DDBJ databases">
        <title>Opisthorchis viverrini - life in the bile duct.</title>
        <authorList>
            <person name="Young N.D."/>
            <person name="Nagarajan N."/>
            <person name="Lin S.J."/>
            <person name="Korhonen P.K."/>
            <person name="Jex A.R."/>
            <person name="Hall R.S."/>
            <person name="Safavi-Hemami H."/>
            <person name="Kaewkong W."/>
            <person name="Bertrand D."/>
            <person name="Gao S."/>
            <person name="Seet Q."/>
            <person name="Wongkham S."/>
            <person name="Teh B.T."/>
            <person name="Wongkham C."/>
            <person name="Intapan P.M."/>
            <person name="Maleewong W."/>
            <person name="Yang X."/>
            <person name="Hu M."/>
            <person name="Wang Z."/>
            <person name="Hofmann A."/>
            <person name="Sternberg P.W."/>
            <person name="Tan P."/>
            <person name="Wang J."/>
            <person name="Gasser R.B."/>
        </authorList>
    </citation>
    <scope>NUCLEOTIDE SEQUENCE [LARGE SCALE GENOMIC DNA]</scope>
</reference>
<proteinExistence type="inferred from homology"/>
<dbReference type="PANTHER" id="PTHR23061">
    <property type="entry name" value="DNA POLYMERASE 2 ALPHA 70 KDA SUBUNIT"/>
    <property type="match status" value="1"/>
</dbReference>
<organism evidence="7 8">
    <name type="scientific">Opisthorchis viverrini</name>
    <name type="common">Southeast Asian liver fluke</name>
    <dbReference type="NCBI Taxonomy" id="6198"/>
    <lineage>
        <taxon>Eukaryota</taxon>
        <taxon>Metazoa</taxon>
        <taxon>Spiralia</taxon>
        <taxon>Lophotrochozoa</taxon>
        <taxon>Platyhelminthes</taxon>
        <taxon>Trematoda</taxon>
        <taxon>Digenea</taxon>
        <taxon>Opisthorchiida</taxon>
        <taxon>Opisthorchiata</taxon>
        <taxon>Opisthorchiidae</taxon>
        <taxon>Opisthorchis</taxon>
    </lineage>
</organism>
<sequence>MNDKRESFTFCHRYAQYENIPGCIPQVPLPSRERASTSLHISGTLNVMVACGPYTLSESNDPSLLLTLLRAVKKNRPHVLIMIGPFVDCQHSAVQAYHDSTYEELFHTRINSVAEYCSHLDVHLVIVPSWREMHHDPVYPTPPFDQSWTQQTPELLATNTLISKSIWFSRETQVNLSFMMFCNSMWCTQAALCFSWYDTRNIADVKGVLCINPGHVSRGQSSGSYAVLTIHKEPLDVAGETDPKQQISTPLSIARRASAAVMREREFTDRKVRGSNLTSACRIPLSRLGRPGSIPPLVPPSGMAAKRRKGAAAERFFFNAFWISLTVAVVVIDELMRRTLEGLQNPGVQIACEDNLVDLEYADAI</sequence>
<dbReference type="InterPro" id="IPR007185">
    <property type="entry name" value="DNA_pol_a/d/e_bsu"/>
</dbReference>
<feature type="non-terminal residue" evidence="7">
    <location>
        <position position="365"/>
    </location>
</feature>
<evidence type="ECO:0000256" key="1">
    <source>
        <dbReference type="ARBA" id="ARBA00004123"/>
    </source>
</evidence>
<dbReference type="KEGG" id="ovi:T265_13936"/>
<gene>
    <name evidence="7" type="ORF">T265_13936</name>
</gene>
<dbReference type="GO" id="GO:0003677">
    <property type="term" value="F:DNA binding"/>
    <property type="evidence" value="ECO:0007669"/>
    <property type="project" value="InterPro"/>
</dbReference>
<comment type="similarity">
    <text evidence="2">Belongs to the DNA polymerase alpha subunit B family.</text>
</comment>
<evidence type="ECO:0000313" key="7">
    <source>
        <dbReference type="EMBL" id="KER26749.1"/>
    </source>
</evidence>
<dbReference type="CTD" id="20328103"/>
<dbReference type="AlphaFoldDB" id="A0A075AEI4"/>
<dbReference type="Proteomes" id="UP000054324">
    <property type="component" value="Unassembled WGS sequence"/>
</dbReference>
<dbReference type="InterPro" id="IPR016722">
    <property type="entry name" value="DNA_pol_alpha_bsu"/>
</dbReference>
<keyword evidence="5" id="KW-0539">Nucleus</keyword>